<evidence type="ECO:0000256" key="4">
    <source>
        <dbReference type="ARBA" id="ARBA00004496"/>
    </source>
</evidence>
<comment type="cofactor">
    <cofactor evidence="2">
        <name>Mg(2+)</name>
        <dbReference type="ChEBI" id="CHEBI:18420"/>
    </cofactor>
</comment>
<dbReference type="GO" id="GO:0043137">
    <property type="term" value="P:DNA replication, removal of RNA primer"/>
    <property type="evidence" value="ECO:0007669"/>
    <property type="project" value="TreeGrafter"/>
</dbReference>
<dbReference type="AlphaFoldDB" id="A0A1G9MKK3"/>
<dbReference type="PROSITE" id="PS51975">
    <property type="entry name" value="RNASE_H_2"/>
    <property type="match status" value="1"/>
</dbReference>
<dbReference type="GO" id="GO:0030145">
    <property type="term" value="F:manganese ion binding"/>
    <property type="evidence" value="ECO:0007669"/>
    <property type="project" value="UniProtKB-UniRule"/>
</dbReference>
<name>A0A1G9MKK3_9BACI</name>
<accession>A0A1G9MKK3</accession>
<evidence type="ECO:0000256" key="7">
    <source>
        <dbReference type="ARBA" id="ARBA00019179"/>
    </source>
</evidence>
<evidence type="ECO:0000259" key="17">
    <source>
        <dbReference type="PROSITE" id="PS51975"/>
    </source>
</evidence>
<dbReference type="Proteomes" id="UP000182347">
    <property type="component" value="Unassembled WGS sequence"/>
</dbReference>
<comment type="catalytic activity">
    <reaction evidence="1 14 15 16">
        <text>Endonucleolytic cleavage to 5'-phosphomonoester.</text>
        <dbReference type="EC" id="3.1.26.4"/>
    </reaction>
</comment>
<keyword evidence="13 14" id="KW-0464">Manganese</keyword>
<dbReference type="FunFam" id="3.30.420.10:FF:000006">
    <property type="entry name" value="Ribonuclease HII"/>
    <property type="match status" value="1"/>
</dbReference>
<evidence type="ECO:0000313" key="19">
    <source>
        <dbReference type="Proteomes" id="UP000182347"/>
    </source>
</evidence>
<sequence>MDAFRASLPENIVDIKDMGEWKLVSDMRIPEIRELLDTDQVSDSFLEELKKDNRKGVHKLIAGYQRRKQKQSIQQELFVQMSVYEKKHYQLGNKVAGIDEAGRGPLAGPVVAAAVILGESFYLPGLNDSKQLSEQTREEYYHYIIQHAEAYGIGIVESGEIDQLNIYRASKHAMRKAVDELAFQPDHILVDAVQLDGVSSTVEAIIKGDQKSISIAAASILAKVTRDWMMESLDERYPMYHFKSNKGYGTKAHLEALKAYGAAPCHRKSFSPVREQIIE</sequence>
<dbReference type="PANTHER" id="PTHR10954:SF18">
    <property type="entry name" value="RIBONUCLEASE HII"/>
    <property type="match status" value="1"/>
</dbReference>
<evidence type="ECO:0000256" key="1">
    <source>
        <dbReference type="ARBA" id="ARBA00000077"/>
    </source>
</evidence>
<comment type="function">
    <text evidence="3 14 16">Endonuclease that specifically degrades the RNA of RNA-DNA hybrids.</text>
</comment>
<dbReference type="CDD" id="cd07182">
    <property type="entry name" value="RNase_HII_bacteria_HII_like"/>
    <property type="match status" value="1"/>
</dbReference>
<keyword evidence="10 14" id="KW-0479">Metal-binding</keyword>
<dbReference type="Gene3D" id="3.30.420.10">
    <property type="entry name" value="Ribonuclease H-like superfamily/Ribonuclease H"/>
    <property type="match status" value="1"/>
</dbReference>
<evidence type="ECO:0000256" key="12">
    <source>
        <dbReference type="ARBA" id="ARBA00022801"/>
    </source>
</evidence>
<keyword evidence="12 14" id="KW-0378">Hydrolase</keyword>
<dbReference type="STRING" id="482461.SAMN05216244_0625"/>
<feature type="binding site" evidence="14 15">
    <location>
        <position position="99"/>
    </location>
    <ligand>
        <name>a divalent metal cation</name>
        <dbReference type="ChEBI" id="CHEBI:60240"/>
    </ligand>
</feature>
<dbReference type="InterPro" id="IPR012337">
    <property type="entry name" value="RNaseH-like_sf"/>
</dbReference>
<comment type="subcellular location">
    <subcellularLocation>
        <location evidence="4 14">Cytoplasm</location>
    </subcellularLocation>
</comment>
<proteinExistence type="inferred from homology"/>
<keyword evidence="19" id="KW-1185">Reference proteome</keyword>
<dbReference type="InterPro" id="IPR001352">
    <property type="entry name" value="RNase_HII/HIII"/>
</dbReference>
<evidence type="ECO:0000256" key="3">
    <source>
        <dbReference type="ARBA" id="ARBA00004065"/>
    </source>
</evidence>
<dbReference type="NCBIfam" id="NF000594">
    <property type="entry name" value="PRK00015.1-1"/>
    <property type="match status" value="1"/>
</dbReference>
<evidence type="ECO:0000256" key="8">
    <source>
        <dbReference type="ARBA" id="ARBA00022490"/>
    </source>
</evidence>
<dbReference type="Pfam" id="PF01351">
    <property type="entry name" value="RNase_HII"/>
    <property type="match status" value="1"/>
</dbReference>
<dbReference type="GO" id="GO:0006298">
    <property type="term" value="P:mismatch repair"/>
    <property type="evidence" value="ECO:0007669"/>
    <property type="project" value="TreeGrafter"/>
</dbReference>
<dbReference type="HAMAP" id="MF_00052_B">
    <property type="entry name" value="RNase_HII_B"/>
    <property type="match status" value="1"/>
</dbReference>
<evidence type="ECO:0000256" key="14">
    <source>
        <dbReference type="HAMAP-Rule" id="MF_00052"/>
    </source>
</evidence>
<comment type="similarity">
    <text evidence="5 14 16">Belongs to the RNase HII family.</text>
</comment>
<dbReference type="NCBIfam" id="NF000595">
    <property type="entry name" value="PRK00015.1-3"/>
    <property type="match status" value="1"/>
</dbReference>
<dbReference type="GO" id="GO:0004523">
    <property type="term" value="F:RNA-DNA hybrid ribonuclease activity"/>
    <property type="evidence" value="ECO:0007669"/>
    <property type="project" value="UniProtKB-UniRule"/>
</dbReference>
<keyword evidence="9 14" id="KW-0540">Nuclease</keyword>
<evidence type="ECO:0000256" key="16">
    <source>
        <dbReference type="RuleBase" id="RU003515"/>
    </source>
</evidence>
<dbReference type="InterPro" id="IPR024567">
    <property type="entry name" value="RNase_HII/HIII_dom"/>
</dbReference>
<dbReference type="GO" id="GO:0003723">
    <property type="term" value="F:RNA binding"/>
    <property type="evidence" value="ECO:0007669"/>
    <property type="project" value="UniProtKB-UniRule"/>
</dbReference>
<dbReference type="EC" id="3.1.26.4" evidence="6 14"/>
<comment type="cofactor">
    <cofactor evidence="14 15">
        <name>Mn(2+)</name>
        <dbReference type="ChEBI" id="CHEBI:29035"/>
    </cofactor>
    <cofactor evidence="14 15">
        <name>Mg(2+)</name>
        <dbReference type="ChEBI" id="CHEBI:18420"/>
    </cofactor>
    <text evidence="14 15">Manganese or magnesium. Binds 1 divalent metal ion per monomer in the absence of substrate. May bind a second metal ion after substrate binding.</text>
</comment>
<evidence type="ECO:0000313" key="18">
    <source>
        <dbReference type="EMBL" id="SDL74654.1"/>
    </source>
</evidence>
<evidence type="ECO:0000256" key="9">
    <source>
        <dbReference type="ARBA" id="ARBA00022722"/>
    </source>
</evidence>
<evidence type="ECO:0000256" key="11">
    <source>
        <dbReference type="ARBA" id="ARBA00022759"/>
    </source>
</evidence>
<reference evidence="19" key="1">
    <citation type="submission" date="2016-10" db="EMBL/GenBank/DDBJ databases">
        <authorList>
            <person name="Varghese N."/>
            <person name="Submissions S."/>
        </authorList>
    </citation>
    <scope>NUCLEOTIDE SEQUENCE [LARGE SCALE GENOMIC DNA]</scope>
    <source>
        <strain evidence="19">CGMCC 1.6199</strain>
    </source>
</reference>
<dbReference type="GO" id="GO:0005737">
    <property type="term" value="C:cytoplasm"/>
    <property type="evidence" value="ECO:0007669"/>
    <property type="project" value="UniProtKB-SubCell"/>
</dbReference>
<dbReference type="GO" id="GO:0032299">
    <property type="term" value="C:ribonuclease H2 complex"/>
    <property type="evidence" value="ECO:0007669"/>
    <property type="project" value="TreeGrafter"/>
</dbReference>
<feature type="binding site" evidence="14 15">
    <location>
        <position position="191"/>
    </location>
    <ligand>
        <name>a divalent metal cation</name>
        <dbReference type="ChEBI" id="CHEBI:60240"/>
    </ligand>
</feature>
<keyword evidence="11 14" id="KW-0255">Endonuclease</keyword>
<dbReference type="InterPro" id="IPR036397">
    <property type="entry name" value="RNaseH_sf"/>
</dbReference>
<evidence type="ECO:0000256" key="13">
    <source>
        <dbReference type="ARBA" id="ARBA00023211"/>
    </source>
</evidence>
<dbReference type="EMBL" id="FNHF01000001">
    <property type="protein sequence ID" value="SDL74654.1"/>
    <property type="molecule type" value="Genomic_DNA"/>
</dbReference>
<evidence type="ECO:0000256" key="15">
    <source>
        <dbReference type="PROSITE-ProRule" id="PRU01319"/>
    </source>
</evidence>
<organism evidence="18 19">
    <name type="scientific">Sediminibacillus halophilus</name>
    <dbReference type="NCBI Taxonomy" id="482461"/>
    <lineage>
        <taxon>Bacteria</taxon>
        <taxon>Bacillati</taxon>
        <taxon>Bacillota</taxon>
        <taxon>Bacilli</taxon>
        <taxon>Bacillales</taxon>
        <taxon>Bacillaceae</taxon>
        <taxon>Sediminibacillus</taxon>
    </lineage>
</organism>
<feature type="binding site" evidence="14 15">
    <location>
        <position position="100"/>
    </location>
    <ligand>
        <name>a divalent metal cation</name>
        <dbReference type="ChEBI" id="CHEBI:60240"/>
    </ligand>
</feature>
<protein>
    <recommendedName>
        <fullName evidence="7 14">Ribonuclease HII</fullName>
        <shortName evidence="14">RNase HII</shortName>
        <ecNumber evidence="6 14">3.1.26.4</ecNumber>
    </recommendedName>
</protein>
<dbReference type="InterPro" id="IPR022898">
    <property type="entry name" value="RNase_HII"/>
</dbReference>
<gene>
    <name evidence="14" type="primary">rnhB</name>
    <name evidence="18" type="ORF">SAMN05216244_0625</name>
</gene>
<evidence type="ECO:0000256" key="10">
    <source>
        <dbReference type="ARBA" id="ARBA00022723"/>
    </source>
</evidence>
<dbReference type="PANTHER" id="PTHR10954">
    <property type="entry name" value="RIBONUCLEASE H2 SUBUNIT A"/>
    <property type="match status" value="1"/>
</dbReference>
<keyword evidence="8 14" id="KW-0963">Cytoplasm</keyword>
<evidence type="ECO:0000256" key="5">
    <source>
        <dbReference type="ARBA" id="ARBA00007383"/>
    </source>
</evidence>
<evidence type="ECO:0000256" key="2">
    <source>
        <dbReference type="ARBA" id="ARBA00001946"/>
    </source>
</evidence>
<dbReference type="SUPFAM" id="SSF53098">
    <property type="entry name" value="Ribonuclease H-like"/>
    <property type="match status" value="1"/>
</dbReference>
<feature type="domain" description="RNase H type-2" evidence="17">
    <location>
        <begin position="93"/>
        <end position="279"/>
    </location>
</feature>
<evidence type="ECO:0000256" key="6">
    <source>
        <dbReference type="ARBA" id="ARBA00012180"/>
    </source>
</evidence>